<reference evidence="5" key="1">
    <citation type="submission" date="2025-08" db="UniProtKB">
        <authorList>
            <consortium name="RefSeq"/>
        </authorList>
    </citation>
    <scope>IDENTIFICATION</scope>
</reference>
<dbReference type="PANTHER" id="PTHR43969:SF9">
    <property type="entry name" value="GLUTATHIONE S TRANSFERASE D10, ISOFORM A-RELATED"/>
    <property type="match status" value="1"/>
</dbReference>
<dbReference type="InterPro" id="IPR040079">
    <property type="entry name" value="Glutathione_S-Trfase"/>
</dbReference>
<evidence type="ECO:0000313" key="4">
    <source>
        <dbReference type="Proteomes" id="UP000322000"/>
    </source>
</evidence>
<dbReference type="Gene3D" id="3.40.30.10">
    <property type="entry name" value="Glutaredoxin"/>
    <property type="match status" value="1"/>
</dbReference>
<dbReference type="SUPFAM" id="SSF52833">
    <property type="entry name" value="Thioredoxin-like"/>
    <property type="match status" value="1"/>
</dbReference>
<dbReference type="CTD" id="37107"/>
<dbReference type="RefSeq" id="XP_026729227.1">
    <property type="nucleotide sequence ID" value="XM_026873426.1"/>
</dbReference>
<dbReference type="KEGG" id="tnl:113494907"/>
<dbReference type="CDD" id="cd03177">
    <property type="entry name" value="GST_C_Delta_Epsilon"/>
    <property type="match status" value="1"/>
</dbReference>
<evidence type="ECO:0000313" key="5">
    <source>
        <dbReference type="RefSeq" id="XP_026729227.1"/>
    </source>
</evidence>
<dbReference type="AlphaFoldDB" id="A0A7E5VLP0"/>
<dbReference type="InterPro" id="IPR010987">
    <property type="entry name" value="Glutathione-S-Trfase_C-like"/>
</dbReference>
<dbReference type="PROSITE" id="PS50404">
    <property type="entry name" value="GST_NTER"/>
    <property type="match status" value="1"/>
</dbReference>
<dbReference type="Proteomes" id="UP000322000">
    <property type="component" value="Chromosome 6"/>
</dbReference>
<dbReference type="GeneID" id="113494907"/>
<dbReference type="PROSITE" id="PS50405">
    <property type="entry name" value="GST_CTER"/>
    <property type="match status" value="1"/>
</dbReference>
<proteinExistence type="predicted"/>
<keyword evidence="4" id="KW-1185">Reference proteome</keyword>
<dbReference type="InterPro" id="IPR004045">
    <property type="entry name" value="Glutathione_S-Trfase_N"/>
</dbReference>
<dbReference type="Pfam" id="PF13417">
    <property type="entry name" value="GST_N_3"/>
    <property type="match status" value="1"/>
</dbReference>
<dbReference type="GO" id="GO:0004364">
    <property type="term" value="F:glutathione transferase activity"/>
    <property type="evidence" value="ECO:0007669"/>
    <property type="project" value="TreeGrafter"/>
</dbReference>
<accession>A0A7E5VLP0</accession>
<sequence length="215" mass="24458">MSIIIHKTAVSPPARATLMLTKILGLNVETREVQLPTREQFKPAYLMKNPMHTVPLLEDGGFVLADSHAIMTYLTSKYGGTKQELYPKDVAARAIVDQRLYFDASILFPHLRSVINKVVKSRAPGLTTEQIADIEESYYIADKYLEATRYVAGDVLSLADISCVATISSLNSIIEIDEKYVKLREWWALLQKEDWYQKENEPGLRLFDGFIKKFL</sequence>
<evidence type="ECO:0000259" key="3">
    <source>
        <dbReference type="PROSITE" id="PS50405"/>
    </source>
</evidence>
<dbReference type="InterPro" id="IPR036282">
    <property type="entry name" value="Glutathione-S-Trfase_C_sf"/>
</dbReference>
<feature type="domain" description="GST C-terminal" evidence="3">
    <location>
        <begin position="89"/>
        <end position="215"/>
    </location>
</feature>
<dbReference type="SFLD" id="SFLDG01153">
    <property type="entry name" value="Main.4:_Theta-like"/>
    <property type="match status" value="1"/>
</dbReference>
<dbReference type="SFLD" id="SFLDG00358">
    <property type="entry name" value="Main_(cytGST)"/>
    <property type="match status" value="1"/>
</dbReference>
<dbReference type="OrthoDB" id="2309723at2759"/>
<evidence type="ECO:0000259" key="2">
    <source>
        <dbReference type="PROSITE" id="PS50404"/>
    </source>
</evidence>
<gene>
    <name evidence="5" type="primary">LOC113494907</name>
</gene>
<comment type="subunit">
    <text evidence="1">Homodimer.</text>
</comment>
<dbReference type="InterPro" id="IPR036249">
    <property type="entry name" value="Thioredoxin-like_sf"/>
</dbReference>
<dbReference type="GO" id="GO:0006749">
    <property type="term" value="P:glutathione metabolic process"/>
    <property type="evidence" value="ECO:0007669"/>
    <property type="project" value="TreeGrafter"/>
</dbReference>
<organism evidence="4 5">
    <name type="scientific">Trichoplusia ni</name>
    <name type="common">Cabbage looper</name>
    <dbReference type="NCBI Taxonomy" id="7111"/>
    <lineage>
        <taxon>Eukaryota</taxon>
        <taxon>Metazoa</taxon>
        <taxon>Ecdysozoa</taxon>
        <taxon>Arthropoda</taxon>
        <taxon>Hexapoda</taxon>
        <taxon>Insecta</taxon>
        <taxon>Pterygota</taxon>
        <taxon>Neoptera</taxon>
        <taxon>Endopterygota</taxon>
        <taxon>Lepidoptera</taxon>
        <taxon>Glossata</taxon>
        <taxon>Ditrysia</taxon>
        <taxon>Noctuoidea</taxon>
        <taxon>Noctuidae</taxon>
        <taxon>Plusiinae</taxon>
        <taxon>Trichoplusia</taxon>
    </lineage>
</organism>
<dbReference type="SFLD" id="SFLDS00019">
    <property type="entry name" value="Glutathione_Transferase_(cytos"/>
    <property type="match status" value="1"/>
</dbReference>
<dbReference type="Gene3D" id="1.20.1050.10">
    <property type="match status" value="1"/>
</dbReference>
<dbReference type="FunFam" id="1.20.1050.10:FF:000007">
    <property type="entry name" value="Glutathione S-transferase 1-1"/>
    <property type="match status" value="1"/>
</dbReference>
<dbReference type="FunFam" id="3.40.30.10:FF:000034">
    <property type="entry name" value="glutathione S-transferase 1"/>
    <property type="match status" value="1"/>
</dbReference>
<evidence type="ECO:0000256" key="1">
    <source>
        <dbReference type="ARBA" id="ARBA00011738"/>
    </source>
</evidence>
<feature type="domain" description="GST N-terminal" evidence="2">
    <location>
        <begin position="1"/>
        <end position="82"/>
    </location>
</feature>
<dbReference type="PANTHER" id="PTHR43969">
    <property type="entry name" value="GLUTATHIONE S TRANSFERASE D10, ISOFORM A-RELATED"/>
    <property type="match status" value="1"/>
</dbReference>
<dbReference type="InParanoid" id="A0A7E5VLP0"/>
<dbReference type="SUPFAM" id="SSF47616">
    <property type="entry name" value="GST C-terminal domain-like"/>
    <property type="match status" value="1"/>
</dbReference>
<dbReference type="FunCoup" id="A0A7E5VLP0">
    <property type="interactions" value="283"/>
</dbReference>
<name>A0A7E5VLP0_TRINI</name>
<protein>
    <submittedName>
        <fullName evidence="5">Glutathione S-transferase 1-like</fullName>
    </submittedName>
</protein>